<dbReference type="Pfam" id="PF25209">
    <property type="entry name" value="Phage_capsid_4"/>
    <property type="match status" value="1"/>
</dbReference>
<evidence type="ECO:0008006" key="3">
    <source>
        <dbReference type="Google" id="ProtNLM"/>
    </source>
</evidence>
<comment type="caution">
    <text evidence="1">The sequence shown here is derived from an EMBL/GenBank/DDBJ whole genome shotgun (WGS) entry which is preliminary data.</text>
</comment>
<dbReference type="Proteomes" id="UP001174209">
    <property type="component" value="Unassembled WGS sequence"/>
</dbReference>
<evidence type="ECO:0000313" key="2">
    <source>
        <dbReference type="Proteomes" id="UP001174209"/>
    </source>
</evidence>
<keyword evidence="2" id="KW-1185">Reference proteome</keyword>
<protein>
    <recommendedName>
        <fullName evidence="3">Bacteriophage Mu GpT domain-containing protein</fullName>
    </recommendedName>
</protein>
<reference evidence="1" key="1">
    <citation type="submission" date="2023-06" db="EMBL/GenBank/DDBJ databases">
        <title>MT1 and MT2 Draft Genomes of Novel Species.</title>
        <authorList>
            <person name="Venkateswaran K."/>
        </authorList>
    </citation>
    <scope>NUCLEOTIDE SEQUENCE</scope>
    <source>
        <strain evidence="1">IIF3SC-B10</strain>
    </source>
</reference>
<sequence length="355" mass="38699">MDTLVNEGFRKAPTHQERVFEAARLFKAGKSGADYFKQATLLEALSTSDFPVLLGQAFSKQAVTAQKDAVKEFEPLLVDITVDDFNRHKLVDLWSGDAFETVKQGEEYKGGTLSETELTHGNGKHGKSYGLTWELRRSRDFSALANFPKFLGNGSIKGQNNKVADLLVKDNGWNTALFGAVKTLAFTPENLDAAIKELAVRENHRGELVDVSDLVLVHGPALRTEVNRVLRSTELEMQVTDGSKVTKTRVQNPFSNVVTPLESRTVGQRLGSGQNTAWALVQGKSSDLPSIIRTLLSGEETVDIRVKRDQGASVGGGDLPVEAGSFNDDTIWFRGRDVYGIDPGFTTGVWASAGA</sequence>
<organism evidence="1 2">
    <name type="scientific">Arthrobacter burdickii</name>
    <dbReference type="NCBI Taxonomy" id="3035920"/>
    <lineage>
        <taxon>Bacteria</taxon>
        <taxon>Bacillati</taxon>
        <taxon>Actinomycetota</taxon>
        <taxon>Actinomycetes</taxon>
        <taxon>Micrococcales</taxon>
        <taxon>Micrococcaceae</taxon>
        <taxon>Arthrobacter</taxon>
    </lineage>
</organism>
<dbReference type="RefSeq" id="WP_301228289.1">
    <property type="nucleotide sequence ID" value="NZ_JAROCG010000001.1"/>
</dbReference>
<proteinExistence type="predicted"/>
<name>A0ABT8K4I3_9MICC</name>
<evidence type="ECO:0000313" key="1">
    <source>
        <dbReference type="EMBL" id="MDN4611947.1"/>
    </source>
</evidence>
<gene>
    <name evidence="1" type="ORF">P5G52_13845</name>
</gene>
<dbReference type="EMBL" id="JAROCG010000001">
    <property type="protein sequence ID" value="MDN4611947.1"/>
    <property type="molecule type" value="Genomic_DNA"/>
</dbReference>
<accession>A0ABT8K4I3</accession>